<dbReference type="InterPro" id="IPR036291">
    <property type="entry name" value="NAD(P)-bd_dom_sf"/>
</dbReference>
<gene>
    <name evidence="3" type="ORF">GCM10023196_098250</name>
</gene>
<evidence type="ECO:0000313" key="3">
    <source>
        <dbReference type="EMBL" id="GAA4638862.1"/>
    </source>
</evidence>
<dbReference type="Proteomes" id="UP001501442">
    <property type="component" value="Unassembled WGS sequence"/>
</dbReference>
<organism evidence="3 4">
    <name type="scientific">Actinoallomurus vinaceus</name>
    <dbReference type="NCBI Taxonomy" id="1080074"/>
    <lineage>
        <taxon>Bacteria</taxon>
        <taxon>Bacillati</taxon>
        <taxon>Actinomycetota</taxon>
        <taxon>Actinomycetes</taxon>
        <taxon>Streptosporangiales</taxon>
        <taxon>Thermomonosporaceae</taxon>
        <taxon>Actinoallomurus</taxon>
    </lineage>
</organism>
<accession>A0ABP8UW80</accession>
<feature type="domain" description="Ketoreductase" evidence="2">
    <location>
        <begin position="8"/>
        <end position="190"/>
    </location>
</feature>
<protein>
    <submittedName>
        <fullName evidence="3">SDR family NAD(P)-dependent oxidoreductase</fullName>
    </submittedName>
</protein>
<dbReference type="SUPFAM" id="SSF51735">
    <property type="entry name" value="NAD(P)-binding Rossmann-fold domains"/>
    <property type="match status" value="1"/>
</dbReference>
<comment type="similarity">
    <text evidence="1">Belongs to the short-chain dehydrogenases/reductases (SDR) family.</text>
</comment>
<sequence length="245" mass="25864">MDLRLDGRNALVTGGTRGIGRAISLALADAGCNVVACYRSDQEAAAALERDLADRGGKHAVLRADVADPGDVRRLVDEYRSRLGSLDVLVHNAGSISHVPFDRLELDEWRRVIDGNLTSMFLVVNATLELLSSGSSVIGIGSKVAFVGVPLRGHYTAAKAGMAGLTRSLAKELGPRGIRVNLIAPGIIDTDQAAGLSPEMRERYRSMTSVGRLGEPEDVADVAVFLAGAPSRFITGETINVDGGM</sequence>
<dbReference type="InterPro" id="IPR020904">
    <property type="entry name" value="Sc_DH/Rdtase_CS"/>
</dbReference>
<dbReference type="SMART" id="SM00822">
    <property type="entry name" value="PKS_KR"/>
    <property type="match status" value="1"/>
</dbReference>
<evidence type="ECO:0000313" key="4">
    <source>
        <dbReference type="Proteomes" id="UP001501442"/>
    </source>
</evidence>
<dbReference type="PROSITE" id="PS00061">
    <property type="entry name" value="ADH_SHORT"/>
    <property type="match status" value="1"/>
</dbReference>
<dbReference type="InterPro" id="IPR057326">
    <property type="entry name" value="KR_dom"/>
</dbReference>
<dbReference type="InterPro" id="IPR002347">
    <property type="entry name" value="SDR_fam"/>
</dbReference>
<comment type="caution">
    <text evidence="3">The sequence shown here is derived from an EMBL/GenBank/DDBJ whole genome shotgun (WGS) entry which is preliminary data.</text>
</comment>
<dbReference type="RefSeq" id="WP_345442424.1">
    <property type="nucleotide sequence ID" value="NZ_BAABHK010000024.1"/>
</dbReference>
<dbReference type="PRINTS" id="PR00080">
    <property type="entry name" value="SDRFAMILY"/>
</dbReference>
<dbReference type="PANTHER" id="PTHR42760">
    <property type="entry name" value="SHORT-CHAIN DEHYDROGENASES/REDUCTASES FAMILY MEMBER"/>
    <property type="match status" value="1"/>
</dbReference>
<dbReference type="NCBIfam" id="NF009466">
    <property type="entry name" value="PRK12826.1-2"/>
    <property type="match status" value="1"/>
</dbReference>
<name>A0ABP8UW80_9ACTN</name>
<reference evidence="4" key="1">
    <citation type="journal article" date="2019" name="Int. J. Syst. Evol. Microbiol.">
        <title>The Global Catalogue of Microorganisms (GCM) 10K type strain sequencing project: providing services to taxonomists for standard genome sequencing and annotation.</title>
        <authorList>
            <consortium name="The Broad Institute Genomics Platform"/>
            <consortium name="The Broad Institute Genome Sequencing Center for Infectious Disease"/>
            <person name="Wu L."/>
            <person name="Ma J."/>
        </authorList>
    </citation>
    <scope>NUCLEOTIDE SEQUENCE [LARGE SCALE GENOMIC DNA]</scope>
    <source>
        <strain evidence="4">JCM 17939</strain>
    </source>
</reference>
<dbReference type="EMBL" id="BAABHK010000024">
    <property type="protein sequence ID" value="GAA4638862.1"/>
    <property type="molecule type" value="Genomic_DNA"/>
</dbReference>
<dbReference type="PRINTS" id="PR00081">
    <property type="entry name" value="GDHRDH"/>
</dbReference>
<dbReference type="Gene3D" id="3.40.50.720">
    <property type="entry name" value="NAD(P)-binding Rossmann-like Domain"/>
    <property type="match status" value="1"/>
</dbReference>
<keyword evidence="4" id="KW-1185">Reference proteome</keyword>
<proteinExistence type="inferred from homology"/>
<dbReference type="Pfam" id="PF13561">
    <property type="entry name" value="adh_short_C2"/>
    <property type="match status" value="1"/>
</dbReference>
<evidence type="ECO:0000259" key="2">
    <source>
        <dbReference type="SMART" id="SM00822"/>
    </source>
</evidence>
<evidence type="ECO:0000256" key="1">
    <source>
        <dbReference type="ARBA" id="ARBA00006484"/>
    </source>
</evidence>